<dbReference type="CDD" id="cd11843">
    <property type="entry name" value="SH3_PACSIN"/>
    <property type="match status" value="1"/>
</dbReference>
<dbReference type="PANTHER" id="PTHR23065:SF11">
    <property type="entry name" value="SYNDAPIN, ISOFORM C"/>
    <property type="match status" value="1"/>
</dbReference>
<dbReference type="InterPro" id="IPR001452">
    <property type="entry name" value="SH3_domain"/>
</dbReference>
<dbReference type="InterPro" id="IPR031160">
    <property type="entry name" value="F_BAR_dom"/>
</dbReference>
<feature type="domain" description="F-BAR" evidence="7">
    <location>
        <begin position="28"/>
        <end position="297"/>
    </location>
</feature>
<comment type="caution">
    <text evidence="8">The sequence shown here is derived from an EMBL/GenBank/DDBJ whole genome shotgun (WGS) entry which is preliminary data.</text>
</comment>
<gene>
    <name evidence="8" type="primary">pacsin2</name>
    <name evidence="8" type="ORF">GZH46_00450</name>
</gene>
<sequence>MAHHMQSNNNHNNDTHSTFGTINTTLDESPSQCFWDPGCYKKTTKRIDDGYRLCNDLVQLIQERCDIEKNYAKSLSGWSKKWNECISNGPEYGTTEAAWKSVLSEADKRHDLHLKIKDKLTDTVIADIKQWQKEKFHKTMMHIKEKREMDEEFKKAQKPWAKMLARVNKCKADYHTACKNERTLTNQERNANSDTSLSPDQVRKLQARVAKCKEEVQKTKERYEEALETISQYNQKYVDEMTIVFEKFKDFEEKRLIFFKDILFSIHSCLNISTDPELPQIYEEYRHTIQNADASKDLKWWTNNHGIGMPMSWPQFEPFSEEFRDIIKDGKTKKTEAIGDGIMLINQHKFNEELPVIVNDSNRNSSARIEVVNSIPNNNNNFNSSNSNRNSTSIISCTNNNNNNNVNNSSKNVNIDPSTVNSDDTIDAEVEDEDEDWDDGEPGVPVRALYDYDGAESDELSFKQGDVFEKLEDEDEQGWCKGRKANRVGLYPANYVELIAEKI</sequence>
<keyword evidence="1 2" id="KW-0728">SH3 domain</keyword>
<protein>
    <submittedName>
        <fullName evidence="8">Protein kinase C and casein kinase substrate in neurons protein 2</fullName>
    </submittedName>
</protein>
<reference evidence="8 9" key="1">
    <citation type="submission" date="2020-10" db="EMBL/GenBank/DDBJ databases">
        <authorList>
            <person name="Klimov P.B."/>
            <person name="Dyachkov S.M."/>
            <person name="Chetverikov P.E."/>
        </authorList>
    </citation>
    <scope>NUCLEOTIDE SEQUENCE [LARGE SCALE GENOMIC DNA]</scope>
    <source>
        <strain evidence="8">BMOC 18-1129-001#AD2665</strain>
        <tissue evidence="8">Entire mites</tissue>
    </source>
</reference>
<dbReference type="PROSITE" id="PS50002">
    <property type="entry name" value="SH3"/>
    <property type="match status" value="1"/>
</dbReference>
<dbReference type="Gene3D" id="2.30.30.40">
    <property type="entry name" value="SH3 Domains"/>
    <property type="match status" value="1"/>
</dbReference>
<dbReference type="CDD" id="cd07655">
    <property type="entry name" value="F-BAR_PACSIN"/>
    <property type="match status" value="1"/>
</dbReference>
<name>A0ABQ7SC38_9ACAR</name>
<evidence type="ECO:0000256" key="1">
    <source>
        <dbReference type="ARBA" id="ARBA00022443"/>
    </source>
</evidence>
<evidence type="ECO:0000313" key="8">
    <source>
        <dbReference type="EMBL" id="KAG9510985.1"/>
    </source>
</evidence>
<keyword evidence="3 4" id="KW-0175">Coiled coil</keyword>
<feature type="coiled-coil region" evidence="4">
    <location>
        <begin position="202"/>
        <end position="236"/>
    </location>
</feature>
<dbReference type="InterPro" id="IPR001060">
    <property type="entry name" value="FCH_dom"/>
</dbReference>
<dbReference type="Pfam" id="PF00018">
    <property type="entry name" value="SH3_1"/>
    <property type="match status" value="1"/>
</dbReference>
<keyword evidence="8" id="KW-0418">Kinase</keyword>
<evidence type="ECO:0000256" key="3">
    <source>
        <dbReference type="PROSITE-ProRule" id="PRU01077"/>
    </source>
</evidence>
<evidence type="ECO:0000313" key="9">
    <source>
        <dbReference type="Proteomes" id="UP000825002"/>
    </source>
</evidence>
<dbReference type="Gene3D" id="1.20.1270.60">
    <property type="entry name" value="Arfaptin homology (AH) domain/BAR domain"/>
    <property type="match status" value="1"/>
</dbReference>
<dbReference type="PROSITE" id="PS51741">
    <property type="entry name" value="F_BAR"/>
    <property type="match status" value="1"/>
</dbReference>
<dbReference type="Pfam" id="PF00611">
    <property type="entry name" value="FCH"/>
    <property type="match status" value="1"/>
</dbReference>
<dbReference type="Proteomes" id="UP000825002">
    <property type="component" value="Unassembled WGS sequence"/>
</dbReference>
<accession>A0ABQ7SC38</accession>
<proteinExistence type="predicted"/>
<dbReference type="InterPro" id="IPR036028">
    <property type="entry name" value="SH3-like_dom_sf"/>
</dbReference>
<dbReference type="SUPFAM" id="SSF50044">
    <property type="entry name" value="SH3-domain"/>
    <property type="match status" value="1"/>
</dbReference>
<dbReference type="SUPFAM" id="SSF103657">
    <property type="entry name" value="BAR/IMD domain-like"/>
    <property type="match status" value="1"/>
</dbReference>
<feature type="compositionally biased region" description="Low complexity" evidence="5">
    <location>
        <begin position="399"/>
        <end position="415"/>
    </location>
</feature>
<evidence type="ECO:0000256" key="5">
    <source>
        <dbReference type="SAM" id="MobiDB-lite"/>
    </source>
</evidence>
<dbReference type="EMBL" id="JAIFTH010000044">
    <property type="protein sequence ID" value="KAG9510985.1"/>
    <property type="molecule type" value="Genomic_DNA"/>
</dbReference>
<evidence type="ECO:0000256" key="4">
    <source>
        <dbReference type="SAM" id="Coils"/>
    </source>
</evidence>
<organism evidence="8 9">
    <name type="scientific">Fragariocoptes setiger</name>
    <dbReference type="NCBI Taxonomy" id="1670756"/>
    <lineage>
        <taxon>Eukaryota</taxon>
        <taxon>Metazoa</taxon>
        <taxon>Ecdysozoa</taxon>
        <taxon>Arthropoda</taxon>
        <taxon>Chelicerata</taxon>
        <taxon>Arachnida</taxon>
        <taxon>Acari</taxon>
        <taxon>Acariformes</taxon>
        <taxon>Trombidiformes</taxon>
        <taxon>Prostigmata</taxon>
        <taxon>Eupodina</taxon>
        <taxon>Eriophyoidea</taxon>
        <taxon>Phytoptidae</taxon>
        <taxon>Fragariocoptes</taxon>
    </lineage>
</organism>
<keyword evidence="8" id="KW-0808">Transferase</keyword>
<dbReference type="GO" id="GO:0016301">
    <property type="term" value="F:kinase activity"/>
    <property type="evidence" value="ECO:0007669"/>
    <property type="project" value="UniProtKB-KW"/>
</dbReference>
<dbReference type="PANTHER" id="PTHR23065">
    <property type="entry name" value="PROLINE-SERINE-THREONINE PHOSPHATASE INTERACTING PROTEIN 1"/>
    <property type="match status" value="1"/>
</dbReference>
<dbReference type="SMART" id="SM00326">
    <property type="entry name" value="SH3"/>
    <property type="match status" value="1"/>
</dbReference>
<evidence type="ECO:0000259" key="6">
    <source>
        <dbReference type="PROSITE" id="PS50002"/>
    </source>
</evidence>
<keyword evidence="9" id="KW-1185">Reference proteome</keyword>
<dbReference type="SMART" id="SM00055">
    <property type="entry name" value="FCH"/>
    <property type="match status" value="1"/>
</dbReference>
<evidence type="ECO:0000259" key="7">
    <source>
        <dbReference type="PROSITE" id="PS51741"/>
    </source>
</evidence>
<feature type="region of interest" description="Disordered" evidence="5">
    <location>
        <begin position="399"/>
        <end position="421"/>
    </location>
</feature>
<feature type="domain" description="SH3" evidence="6">
    <location>
        <begin position="441"/>
        <end position="501"/>
    </location>
</feature>
<dbReference type="PRINTS" id="PR00452">
    <property type="entry name" value="SH3DOMAIN"/>
</dbReference>
<evidence type="ECO:0000256" key="2">
    <source>
        <dbReference type="PROSITE-ProRule" id="PRU00192"/>
    </source>
</evidence>
<dbReference type="InterPro" id="IPR027267">
    <property type="entry name" value="AH/BAR_dom_sf"/>
</dbReference>